<reference evidence="2 3" key="1">
    <citation type="submission" date="2017-04" db="EMBL/GenBank/DDBJ databases">
        <authorList>
            <person name="Afonso C.L."/>
            <person name="Miller P.J."/>
            <person name="Scott M.A."/>
            <person name="Spackman E."/>
            <person name="Goraichik I."/>
            <person name="Dimitrov K.M."/>
            <person name="Suarez D.L."/>
            <person name="Swayne D.E."/>
        </authorList>
    </citation>
    <scope>NUCLEOTIDE SEQUENCE [LARGE SCALE GENOMIC DNA]</scope>
    <source>
        <strain evidence="2 3">DSM 43828</strain>
    </source>
</reference>
<dbReference type="Proteomes" id="UP000192674">
    <property type="component" value="Unassembled WGS sequence"/>
</dbReference>
<evidence type="ECO:0000313" key="2">
    <source>
        <dbReference type="EMBL" id="SMD27418.1"/>
    </source>
</evidence>
<keyword evidence="3" id="KW-1185">Reference proteome</keyword>
<dbReference type="InterPro" id="IPR020941">
    <property type="entry name" value="SUFU-like_domain"/>
</dbReference>
<evidence type="ECO:0000313" key="3">
    <source>
        <dbReference type="Proteomes" id="UP000192674"/>
    </source>
</evidence>
<dbReference type="RefSeq" id="WP_084434954.1">
    <property type="nucleotide sequence ID" value="NZ_FWXV01000024.1"/>
</dbReference>
<accession>A0A1W2G0K0</accession>
<dbReference type="OrthoDB" id="3680499at2"/>
<protein>
    <submittedName>
        <fullName evidence="2">Suppressor of fused protein (SUFU)</fullName>
    </submittedName>
</protein>
<sequence length="193" mass="21770">MRQPIESSTLLDHLQALAGEHRGTESTPHNRSDGTYSLELFAHPTLDMITIASNGLRHIEKDVPFGEEVVCTLRRSQAGYTRAIMGAICELILQSRTGLEYDQILDNDCELFDTTHKEGLLASTHPYFDERFNYVAHDSSSPLTNHNVELQIVTLVPITRSEIEFAARDTDALYELWTNTRPDLLDVTRPSTL</sequence>
<name>A0A1W2G0K0_KIBAR</name>
<organism evidence="2 3">
    <name type="scientific">Kibdelosporangium aridum</name>
    <dbReference type="NCBI Taxonomy" id="2030"/>
    <lineage>
        <taxon>Bacteria</taxon>
        <taxon>Bacillati</taxon>
        <taxon>Actinomycetota</taxon>
        <taxon>Actinomycetes</taxon>
        <taxon>Pseudonocardiales</taxon>
        <taxon>Pseudonocardiaceae</taxon>
        <taxon>Kibdelosporangium</taxon>
    </lineage>
</organism>
<proteinExistence type="predicted"/>
<feature type="domain" description="Suppressor of fused-like" evidence="1">
    <location>
        <begin position="50"/>
        <end position="190"/>
    </location>
</feature>
<gene>
    <name evidence="2" type="ORF">SAMN05661093_11025</name>
</gene>
<dbReference type="Pfam" id="PF05076">
    <property type="entry name" value="SUFU"/>
    <property type="match status" value="1"/>
</dbReference>
<evidence type="ECO:0000259" key="1">
    <source>
        <dbReference type="Pfam" id="PF05076"/>
    </source>
</evidence>
<dbReference type="AlphaFoldDB" id="A0A1W2G0K0"/>
<dbReference type="EMBL" id="FWXV01000024">
    <property type="protein sequence ID" value="SMD27418.1"/>
    <property type="molecule type" value="Genomic_DNA"/>
</dbReference>